<dbReference type="Pfam" id="PF15630">
    <property type="entry name" value="CENP-S"/>
    <property type="match status" value="1"/>
</dbReference>
<evidence type="ECO:0000256" key="2">
    <source>
        <dbReference type="ARBA" id="ARBA00022763"/>
    </source>
</evidence>
<dbReference type="InterPro" id="IPR029003">
    <property type="entry name" value="CENP-S/Mhf1"/>
</dbReference>
<comment type="caution">
    <text evidence="5">The sequence shown here is derived from an EMBL/GenBank/DDBJ whole genome shotgun (WGS) entry which is preliminary data.</text>
</comment>
<keyword evidence="2" id="KW-0227">DNA damage</keyword>
<evidence type="ECO:0000256" key="4">
    <source>
        <dbReference type="ARBA" id="ARBA00023204"/>
    </source>
</evidence>
<keyword evidence="6" id="KW-1185">Reference proteome</keyword>
<dbReference type="PANTHER" id="PTHR22980">
    <property type="entry name" value="CORTISTATIN"/>
    <property type="match status" value="1"/>
</dbReference>
<accession>A0ABR0KAP1</accession>
<dbReference type="Gene3D" id="1.10.20.10">
    <property type="entry name" value="Histone, subunit A"/>
    <property type="match status" value="1"/>
</dbReference>
<keyword evidence="3" id="KW-0238">DNA-binding</keyword>
<reference evidence="5 6" key="1">
    <citation type="submission" date="2023-08" db="EMBL/GenBank/DDBJ databases">
        <title>Black Yeasts Isolated from many extreme environments.</title>
        <authorList>
            <person name="Coleine C."/>
            <person name="Stajich J.E."/>
            <person name="Selbmann L."/>
        </authorList>
    </citation>
    <scope>NUCLEOTIDE SEQUENCE [LARGE SCALE GENOMIC DNA]</scope>
    <source>
        <strain evidence="5 6">CCFEE 5885</strain>
    </source>
</reference>
<dbReference type="InterPro" id="IPR009072">
    <property type="entry name" value="Histone-fold"/>
</dbReference>
<dbReference type="SUPFAM" id="SSF47113">
    <property type="entry name" value="Histone-fold"/>
    <property type="match status" value="1"/>
</dbReference>
<evidence type="ECO:0000256" key="3">
    <source>
        <dbReference type="ARBA" id="ARBA00023125"/>
    </source>
</evidence>
<evidence type="ECO:0000256" key="1">
    <source>
        <dbReference type="ARBA" id="ARBA00006612"/>
    </source>
</evidence>
<gene>
    <name evidence="5" type="primary">MHF1</name>
    <name evidence="5" type="ORF">LTR24_005000</name>
</gene>
<sequence length="119" mass="13294">MPEATDSSDSQINDRLKSTLWYHVGQLVDEETINLGVNATPQYIGSLTELVWAQIGTVATDLESFAKHAGRNTIKTDDVLLLARRNEGLESILKQKVDEIRVKNEQKAKEKKDAQRNGS</sequence>
<dbReference type="PANTHER" id="PTHR22980:SF0">
    <property type="entry name" value="CENTROMERE PROTEIN S"/>
    <property type="match status" value="1"/>
</dbReference>
<keyword evidence="4" id="KW-0234">DNA repair</keyword>
<comment type="similarity">
    <text evidence="1">Belongs to the TAF9 family. CENP-S/MHF1 subfamily.</text>
</comment>
<organism evidence="5 6">
    <name type="scientific">Lithohypha guttulata</name>
    <dbReference type="NCBI Taxonomy" id="1690604"/>
    <lineage>
        <taxon>Eukaryota</taxon>
        <taxon>Fungi</taxon>
        <taxon>Dikarya</taxon>
        <taxon>Ascomycota</taxon>
        <taxon>Pezizomycotina</taxon>
        <taxon>Eurotiomycetes</taxon>
        <taxon>Chaetothyriomycetidae</taxon>
        <taxon>Chaetothyriales</taxon>
        <taxon>Trichomeriaceae</taxon>
        <taxon>Lithohypha</taxon>
    </lineage>
</organism>
<name>A0ABR0KAP1_9EURO</name>
<dbReference type="EMBL" id="JAVRRG010000054">
    <property type="protein sequence ID" value="KAK5092664.1"/>
    <property type="molecule type" value="Genomic_DNA"/>
</dbReference>
<proteinExistence type="inferred from homology"/>
<evidence type="ECO:0000313" key="6">
    <source>
        <dbReference type="Proteomes" id="UP001345013"/>
    </source>
</evidence>
<evidence type="ECO:0000313" key="5">
    <source>
        <dbReference type="EMBL" id="KAK5092664.1"/>
    </source>
</evidence>
<protein>
    <submittedName>
        <fullName evidence="5">MHF histone-fold complex component</fullName>
    </submittedName>
</protein>
<dbReference type="Proteomes" id="UP001345013">
    <property type="component" value="Unassembled WGS sequence"/>
</dbReference>
<dbReference type="CDD" id="cd22919">
    <property type="entry name" value="HFD_CENP-S"/>
    <property type="match status" value="1"/>
</dbReference>